<dbReference type="PANTHER" id="PTHR21180:SF32">
    <property type="entry name" value="ENDONUCLEASE_EXONUCLEASE_PHOSPHATASE FAMILY DOMAIN-CONTAINING PROTEIN 1"/>
    <property type="match status" value="1"/>
</dbReference>
<name>A0ABX1WYN9_9BACT</name>
<dbReference type="RefSeq" id="WP_171596477.1">
    <property type="nucleotide sequence ID" value="NZ_RZNH01000029.1"/>
</dbReference>
<reference evidence="2 3" key="1">
    <citation type="submission" date="2018-12" db="EMBL/GenBank/DDBJ databases">
        <title>Marinifilum JC070 sp. nov., a marine bacterium isolated from Yongle Blue Hole in the South China Sea.</title>
        <authorList>
            <person name="Fu T."/>
        </authorList>
    </citation>
    <scope>NUCLEOTIDE SEQUENCE [LARGE SCALE GENOMIC DNA]</scope>
    <source>
        <strain evidence="2 3">JC070</strain>
    </source>
</reference>
<sequence length="360" mass="41570">MSIKKYIKEYFSYSTSEKRGLLVLLIILVIVFVVPSIFSRKSEKLIVADENKKVDSIIALLHQKNESKKIELFAFNPNDIEKEGLIRLGLKEYQVNNIVKYRESGGVFKAKSDFRKIYGISDEDYNRLKDYIVIRGSDGRMVKRKTSHSNENLKLFKFNPNTISSSDWQNLGVKPVISNRIRKYLSTGARFKSADDLSKIYGFDPVLLEKLRPYVQIHPSKEKMITHQMIDLNMADTTLLRSLPGIGKVLSSRIVKYKNLLGGYYNKAQLTEVYGISEETYGRISQSVCVSTNEVQKIFINRCTAKVLAKHPYLSMRMSTDIIKYRERVGKYNSIEELRTKHLLSDSVYRKVEPYLSIDE</sequence>
<comment type="caution">
    <text evidence="2">The sequence shown here is derived from an EMBL/GenBank/DDBJ whole genome shotgun (WGS) entry which is preliminary data.</text>
</comment>
<dbReference type="Gene3D" id="1.10.150.280">
    <property type="entry name" value="AF1531-like domain"/>
    <property type="match status" value="1"/>
</dbReference>
<evidence type="ECO:0000313" key="2">
    <source>
        <dbReference type="EMBL" id="NOU61214.1"/>
    </source>
</evidence>
<dbReference type="InterPro" id="IPR010994">
    <property type="entry name" value="RuvA_2-like"/>
</dbReference>
<evidence type="ECO:0000256" key="1">
    <source>
        <dbReference type="SAM" id="Phobius"/>
    </source>
</evidence>
<proteinExistence type="predicted"/>
<dbReference type="InterPro" id="IPR051675">
    <property type="entry name" value="Endo/Exo/Phosphatase_dom_1"/>
</dbReference>
<keyword evidence="1" id="KW-0812">Transmembrane</keyword>
<dbReference type="SUPFAM" id="SSF47781">
    <property type="entry name" value="RuvA domain 2-like"/>
    <property type="match status" value="4"/>
</dbReference>
<protein>
    <submittedName>
        <fullName evidence="2">Helix-hairpin-helix domain-containing protein</fullName>
    </submittedName>
</protein>
<dbReference type="Gene3D" id="1.10.150.320">
    <property type="entry name" value="Photosystem II 12 kDa extrinsic protein"/>
    <property type="match status" value="2"/>
</dbReference>
<keyword evidence="1" id="KW-1133">Transmembrane helix</keyword>
<dbReference type="Pfam" id="PF12836">
    <property type="entry name" value="HHH_3"/>
    <property type="match status" value="3"/>
</dbReference>
<keyword evidence="3" id="KW-1185">Reference proteome</keyword>
<evidence type="ECO:0000313" key="3">
    <source>
        <dbReference type="Proteomes" id="UP000732105"/>
    </source>
</evidence>
<dbReference type="Proteomes" id="UP000732105">
    <property type="component" value="Unassembled WGS sequence"/>
</dbReference>
<keyword evidence="1" id="KW-0472">Membrane</keyword>
<feature type="transmembrane region" description="Helical" evidence="1">
    <location>
        <begin position="21"/>
        <end position="38"/>
    </location>
</feature>
<organism evidence="2 3">
    <name type="scientific">Marinifilum caeruleilacunae</name>
    <dbReference type="NCBI Taxonomy" id="2499076"/>
    <lineage>
        <taxon>Bacteria</taxon>
        <taxon>Pseudomonadati</taxon>
        <taxon>Bacteroidota</taxon>
        <taxon>Bacteroidia</taxon>
        <taxon>Marinilabiliales</taxon>
        <taxon>Marinifilaceae</taxon>
    </lineage>
</organism>
<accession>A0ABX1WYN9</accession>
<gene>
    <name evidence="2" type="ORF">ELS83_15485</name>
</gene>
<dbReference type="EMBL" id="RZNH01000029">
    <property type="protein sequence ID" value="NOU61214.1"/>
    <property type="molecule type" value="Genomic_DNA"/>
</dbReference>
<dbReference type="PANTHER" id="PTHR21180">
    <property type="entry name" value="ENDONUCLEASE/EXONUCLEASE/PHOSPHATASE FAMILY DOMAIN-CONTAINING PROTEIN 1"/>
    <property type="match status" value="1"/>
</dbReference>